<feature type="chain" id="PRO_5015113048" evidence="10">
    <location>
        <begin position="24"/>
        <end position="797"/>
    </location>
</feature>
<comment type="similarity">
    <text evidence="2 9">Belongs to the peptidase S8 family.</text>
</comment>
<dbReference type="Pfam" id="PF05922">
    <property type="entry name" value="Inhibitor_I9"/>
    <property type="match status" value="1"/>
</dbReference>
<dbReference type="GO" id="GO:0005576">
    <property type="term" value="C:extracellular region"/>
    <property type="evidence" value="ECO:0007669"/>
    <property type="project" value="UniProtKB-SubCell"/>
</dbReference>
<feature type="domain" description="Peptidase S8/S53" evidence="11">
    <location>
        <begin position="135"/>
        <end position="598"/>
    </location>
</feature>
<evidence type="ECO:0000256" key="10">
    <source>
        <dbReference type="SAM" id="SignalP"/>
    </source>
</evidence>
<dbReference type="CDD" id="cd04852">
    <property type="entry name" value="Peptidases_S8_3"/>
    <property type="match status" value="1"/>
</dbReference>
<dbReference type="Pfam" id="PF17766">
    <property type="entry name" value="fn3_6"/>
    <property type="match status" value="1"/>
</dbReference>
<dbReference type="AlphaFoldDB" id="A0A2P5CT08"/>
<evidence type="ECO:0000259" key="12">
    <source>
        <dbReference type="Pfam" id="PF05922"/>
    </source>
</evidence>
<evidence type="ECO:0000256" key="1">
    <source>
        <dbReference type="ARBA" id="ARBA00004613"/>
    </source>
</evidence>
<name>A0A2P5CT08_PARAD</name>
<feature type="signal peptide" evidence="10">
    <location>
        <begin position="1"/>
        <end position="23"/>
    </location>
</feature>
<dbReference type="Gene3D" id="3.40.50.200">
    <property type="entry name" value="Peptidase S8/S53 domain"/>
    <property type="match status" value="1"/>
</dbReference>
<evidence type="ECO:0000256" key="2">
    <source>
        <dbReference type="ARBA" id="ARBA00011073"/>
    </source>
</evidence>
<comment type="subcellular location">
    <subcellularLocation>
        <location evidence="1">Secreted</location>
    </subcellularLocation>
</comment>
<evidence type="ECO:0000256" key="8">
    <source>
        <dbReference type="PIRSR" id="PIRSR615500-1"/>
    </source>
</evidence>
<evidence type="ECO:0000259" key="13">
    <source>
        <dbReference type="Pfam" id="PF17766"/>
    </source>
</evidence>
<evidence type="ECO:0000259" key="11">
    <source>
        <dbReference type="Pfam" id="PF00082"/>
    </source>
</evidence>
<dbReference type="InterPro" id="IPR023828">
    <property type="entry name" value="Peptidase_S8_Ser-AS"/>
</dbReference>
<dbReference type="InterPro" id="IPR010259">
    <property type="entry name" value="S8pro/Inhibitor_I9"/>
</dbReference>
<dbReference type="Gene3D" id="2.60.40.2310">
    <property type="match status" value="1"/>
</dbReference>
<dbReference type="InterPro" id="IPR000209">
    <property type="entry name" value="Peptidase_S8/S53_dom"/>
</dbReference>
<dbReference type="InterPro" id="IPR045051">
    <property type="entry name" value="SBT"/>
</dbReference>
<dbReference type="SUPFAM" id="SSF52743">
    <property type="entry name" value="Subtilisin-like"/>
    <property type="match status" value="1"/>
</dbReference>
<reference evidence="15" key="1">
    <citation type="submission" date="2016-06" db="EMBL/GenBank/DDBJ databases">
        <title>Parallel loss of symbiosis genes in relatives of nitrogen-fixing non-legume Parasponia.</title>
        <authorList>
            <person name="Van Velzen R."/>
            <person name="Holmer R."/>
            <person name="Bu F."/>
            <person name="Rutten L."/>
            <person name="Van Zeijl A."/>
            <person name="Liu W."/>
            <person name="Santuari L."/>
            <person name="Cao Q."/>
            <person name="Sharma T."/>
            <person name="Shen D."/>
            <person name="Roswanjaya Y."/>
            <person name="Wardhani T."/>
            <person name="Kalhor M.S."/>
            <person name="Jansen J."/>
            <person name="Van den Hoogen J."/>
            <person name="Gungor B."/>
            <person name="Hartog M."/>
            <person name="Hontelez J."/>
            <person name="Verver J."/>
            <person name="Yang W.-C."/>
            <person name="Schijlen E."/>
            <person name="Repin R."/>
            <person name="Schilthuizen M."/>
            <person name="Schranz E."/>
            <person name="Heidstra R."/>
            <person name="Miyata K."/>
            <person name="Fedorova E."/>
            <person name="Kohlen W."/>
            <person name="Bisseling T."/>
            <person name="Smit S."/>
            <person name="Geurts R."/>
        </authorList>
    </citation>
    <scope>NUCLEOTIDE SEQUENCE [LARGE SCALE GENOMIC DNA]</scope>
    <source>
        <strain evidence="15">cv. WU1-14</strain>
    </source>
</reference>
<keyword evidence="5 10" id="KW-0732">Signal</keyword>
<dbReference type="InterPro" id="IPR015500">
    <property type="entry name" value="Peptidase_S8_subtilisin-rel"/>
</dbReference>
<dbReference type="PANTHER" id="PTHR10795">
    <property type="entry name" value="PROPROTEIN CONVERTASE SUBTILISIN/KEXIN"/>
    <property type="match status" value="1"/>
</dbReference>
<dbReference type="InterPro" id="IPR037045">
    <property type="entry name" value="S8pro/Inhibitor_I9_sf"/>
</dbReference>
<evidence type="ECO:0000256" key="3">
    <source>
        <dbReference type="ARBA" id="ARBA00022525"/>
    </source>
</evidence>
<dbReference type="PRINTS" id="PR00723">
    <property type="entry name" value="SUBTILISIN"/>
</dbReference>
<evidence type="ECO:0000256" key="9">
    <source>
        <dbReference type="PROSITE-ProRule" id="PRU01240"/>
    </source>
</evidence>
<sequence length="797" mass="86915">MATKSQCFYWGLLLLLSLFVVHSTPTPHAYIVYLGRKRHDDPKLTSNHHLQVLTNVFASKEDAKQSMLYSYKHSFSGFSAILNSTQAAILAKRKGVISVFKSKMLNPQTTRSWDFLGLSLTRSQGQSTPAQLAYGDDIVVGVIDSGVWPESQSFQEETGIKPIPSTWRGICEKGERFNPKMDCNRKLIGARYYLKGFETDYGSISSSEIKSPRDFSGHGTHTASTAVGSIARGVSFPGGLAKGTARGGAPKARLAVYKACWGDPERSYGFRCSEADLVKAFDDALSDGVHVLSVSLGSRPPTRKFFDSGTAIGSFHAMQVGVSVVFPAGNDGPESGLVTNVQPWSICVAASSIDRTFSTKVVVQGNFTVVGESFSFIGAPITGRLANAVSYFNKGICSEEFRNVSKKATAGKILLCFSTIGPIYLEEAIDAAKNISAAALIFVEPSPKPEGPDVFPTVRLDLIQGIKLRDYQLQFEDKPFTKIGPTKTLIGKTLAPRVAYFSSRGPSSVDPDILKPDLTAPGLNILAAWPTETPPTLTKKDKRTVQWNFLSGTSMSCPHVSGIVALLKSSHPTWSPAAIRSALMTTASTKDNSNDNIFSEGTFENSDAFDIGAGHVEPLKAMDPGLVYDMTTKDNILFLCNIGYSPEQIQALLLPCPGPDIISCPKQRKSNSNLNYPSITISNLNCTVTIQRTVRNVGLSKFAVYLPSIVKPDGVEVVVWPRVLFFSWFREEITYYVTFIPQKKSRGRYDFGEIVWSDGFHKVRSPLVVCVNTISISTSSADQDYNHHDDQMLIGGV</sequence>
<dbReference type="FunFam" id="3.40.50.200:FF:000006">
    <property type="entry name" value="Subtilisin-like protease SBT1.5"/>
    <property type="match status" value="1"/>
</dbReference>
<evidence type="ECO:0000256" key="7">
    <source>
        <dbReference type="ARBA" id="ARBA00022825"/>
    </source>
</evidence>
<feature type="domain" description="Inhibitor I9" evidence="12">
    <location>
        <begin position="30"/>
        <end position="105"/>
    </location>
</feature>
<dbReference type="OrthoDB" id="10256524at2759"/>
<feature type="active site" description="Charge relay system" evidence="8 9">
    <location>
        <position position="218"/>
    </location>
</feature>
<dbReference type="Gene3D" id="3.30.70.80">
    <property type="entry name" value="Peptidase S8 propeptide/proteinase inhibitor I9"/>
    <property type="match status" value="1"/>
</dbReference>
<evidence type="ECO:0000313" key="14">
    <source>
        <dbReference type="EMBL" id="PON64180.1"/>
    </source>
</evidence>
<evidence type="ECO:0000313" key="15">
    <source>
        <dbReference type="Proteomes" id="UP000237105"/>
    </source>
</evidence>
<dbReference type="CDD" id="cd02120">
    <property type="entry name" value="PA_subtilisin_like"/>
    <property type="match status" value="1"/>
</dbReference>
<keyword evidence="6 9" id="KW-0378">Hydrolase</keyword>
<keyword evidence="3" id="KW-0964">Secreted</keyword>
<dbReference type="PROSITE" id="PS51892">
    <property type="entry name" value="SUBTILASE"/>
    <property type="match status" value="1"/>
</dbReference>
<dbReference type="InterPro" id="IPR034197">
    <property type="entry name" value="Peptidases_S8_3"/>
</dbReference>
<evidence type="ECO:0000256" key="5">
    <source>
        <dbReference type="ARBA" id="ARBA00022729"/>
    </source>
</evidence>
<accession>A0A2P5CT08</accession>
<dbReference type="PROSITE" id="PS00138">
    <property type="entry name" value="SUBTILASE_SER"/>
    <property type="match status" value="1"/>
</dbReference>
<comment type="caution">
    <text evidence="14">The sequence shown here is derived from an EMBL/GenBank/DDBJ whole genome shotgun (WGS) entry which is preliminary data.</text>
</comment>
<dbReference type="Pfam" id="PF00082">
    <property type="entry name" value="Peptidase_S8"/>
    <property type="match status" value="1"/>
</dbReference>
<proteinExistence type="inferred from homology"/>
<protein>
    <submittedName>
        <fullName evidence="14">Subtilase</fullName>
    </submittedName>
</protein>
<dbReference type="InterPro" id="IPR036852">
    <property type="entry name" value="Peptidase_S8/S53_dom_sf"/>
</dbReference>
<feature type="active site" description="Charge relay system" evidence="8 9">
    <location>
        <position position="144"/>
    </location>
</feature>
<dbReference type="InterPro" id="IPR041469">
    <property type="entry name" value="Subtilisin-like_FN3"/>
</dbReference>
<dbReference type="Proteomes" id="UP000237105">
    <property type="component" value="Unassembled WGS sequence"/>
</dbReference>
<evidence type="ECO:0000256" key="4">
    <source>
        <dbReference type="ARBA" id="ARBA00022670"/>
    </source>
</evidence>
<dbReference type="GO" id="GO:0004252">
    <property type="term" value="F:serine-type endopeptidase activity"/>
    <property type="evidence" value="ECO:0007669"/>
    <property type="project" value="UniProtKB-UniRule"/>
</dbReference>
<keyword evidence="15" id="KW-1185">Reference proteome</keyword>
<dbReference type="GO" id="GO:0009609">
    <property type="term" value="P:response to symbiotic bacterium"/>
    <property type="evidence" value="ECO:0007669"/>
    <property type="project" value="UniProtKB-ARBA"/>
</dbReference>
<dbReference type="FunFam" id="3.30.70.80:FF:000002">
    <property type="entry name" value="Subtilisin-like protease SBT5.3"/>
    <property type="match status" value="1"/>
</dbReference>
<evidence type="ECO:0000256" key="6">
    <source>
        <dbReference type="ARBA" id="ARBA00022801"/>
    </source>
</evidence>
<feature type="domain" description="Subtilisin-like protease fibronectin type-III" evidence="13">
    <location>
        <begin position="673"/>
        <end position="769"/>
    </location>
</feature>
<keyword evidence="4 9" id="KW-0645">Protease</keyword>
<feature type="active site" description="Charge relay system" evidence="8 9">
    <location>
        <position position="554"/>
    </location>
</feature>
<dbReference type="GO" id="GO:0006508">
    <property type="term" value="P:proteolysis"/>
    <property type="evidence" value="ECO:0007669"/>
    <property type="project" value="UniProtKB-KW"/>
</dbReference>
<dbReference type="EMBL" id="JXTB01000098">
    <property type="protein sequence ID" value="PON64180.1"/>
    <property type="molecule type" value="Genomic_DNA"/>
</dbReference>
<gene>
    <name evidence="14" type="primary">PanSBT30</name>
    <name evidence="14" type="ORF">PanWU01x14_127020</name>
</gene>
<dbReference type="Gene3D" id="3.50.30.30">
    <property type="match status" value="1"/>
</dbReference>
<keyword evidence="7 9" id="KW-0720">Serine protease</keyword>
<organism evidence="14 15">
    <name type="scientific">Parasponia andersonii</name>
    <name type="common">Sponia andersonii</name>
    <dbReference type="NCBI Taxonomy" id="3476"/>
    <lineage>
        <taxon>Eukaryota</taxon>
        <taxon>Viridiplantae</taxon>
        <taxon>Streptophyta</taxon>
        <taxon>Embryophyta</taxon>
        <taxon>Tracheophyta</taxon>
        <taxon>Spermatophyta</taxon>
        <taxon>Magnoliopsida</taxon>
        <taxon>eudicotyledons</taxon>
        <taxon>Gunneridae</taxon>
        <taxon>Pentapetalae</taxon>
        <taxon>rosids</taxon>
        <taxon>fabids</taxon>
        <taxon>Rosales</taxon>
        <taxon>Cannabaceae</taxon>
        <taxon>Parasponia</taxon>
    </lineage>
</organism>